<sequence>MEIQIEPVAGKSSMSAINLSQESQLANQTDKFDTVLPQVSKRISAWHQAISISLKTPSMNLSAT</sequence>
<dbReference type="EMBL" id="MCBR01001068">
    <property type="protein sequence ID" value="RKF82798.1"/>
    <property type="molecule type" value="Genomic_DNA"/>
</dbReference>
<gene>
    <name evidence="1" type="ORF">GcC1_010034</name>
</gene>
<dbReference type="Proteomes" id="UP000285405">
    <property type="component" value="Unassembled WGS sequence"/>
</dbReference>
<accession>A0A420J7Q0</accession>
<evidence type="ECO:0000313" key="2">
    <source>
        <dbReference type="Proteomes" id="UP000285405"/>
    </source>
</evidence>
<dbReference type="AlphaFoldDB" id="A0A420J7Q0"/>
<protein>
    <submittedName>
        <fullName evidence="1">Uncharacterized protein</fullName>
    </submittedName>
</protein>
<reference evidence="1 2" key="1">
    <citation type="journal article" date="2018" name="BMC Genomics">
        <title>Comparative genome analyses reveal sequence features reflecting distinct modes of host-adaptation between dicot and monocot powdery mildew.</title>
        <authorList>
            <person name="Wu Y."/>
            <person name="Ma X."/>
            <person name="Pan Z."/>
            <person name="Kale S.D."/>
            <person name="Song Y."/>
            <person name="King H."/>
            <person name="Zhang Q."/>
            <person name="Presley C."/>
            <person name="Deng X."/>
            <person name="Wei C.I."/>
            <person name="Xiao S."/>
        </authorList>
    </citation>
    <scope>NUCLEOTIDE SEQUENCE [LARGE SCALE GENOMIC DNA]</scope>
    <source>
        <strain evidence="1">UCSC1</strain>
    </source>
</reference>
<name>A0A420J7Q0_9PEZI</name>
<proteinExistence type="predicted"/>
<comment type="caution">
    <text evidence="1">The sequence shown here is derived from an EMBL/GenBank/DDBJ whole genome shotgun (WGS) entry which is preliminary data.</text>
</comment>
<organism evidence="1 2">
    <name type="scientific">Golovinomyces cichoracearum</name>
    <dbReference type="NCBI Taxonomy" id="62708"/>
    <lineage>
        <taxon>Eukaryota</taxon>
        <taxon>Fungi</taxon>
        <taxon>Dikarya</taxon>
        <taxon>Ascomycota</taxon>
        <taxon>Pezizomycotina</taxon>
        <taxon>Leotiomycetes</taxon>
        <taxon>Erysiphales</taxon>
        <taxon>Erysiphaceae</taxon>
        <taxon>Golovinomyces</taxon>
    </lineage>
</organism>
<feature type="non-terminal residue" evidence="1">
    <location>
        <position position="64"/>
    </location>
</feature>
<evidence type="ECO:0000313" key="1">
    <source>
        <dbReference type="EMBL" id="RKF82798.1"/>
    </source>
</evidence>